<accession>A0A069E5B6</accession>
<keyword evidence="3" id="KW-1185">Reference proteome</keyword>
<dbReference type="Proteomes" id="UP000027446">
    <property type="component" value="Unassembled WGS sequence"/>
</dbReference>
<evidence type="ECO:0008006" key="4">
    <source>
        <dbReference type="Google" id="ProtNLM"/>
    </source>
</evidence>
<feature type="region of interest" description="Disordered" evidence="1">
    <location>
        <begin position="39"/>
        <end position="79"/>
    </location>
</feature>
<dbReference type="PATRIC" id="fig|1280949.3.peg.1288"/>
<feature type="compositionally biased region" description="Gly residues" evidence="1">
    <location>
        <begin position="70"/>
        <end position="79"/>
    </location>
</feature>
<evidence type="ECO:0000313" key="2">
    <source>
        <dbReference type="EMBL" id="KCZ85278.1"/>
    </source>
</evidence>
<reference evidence="2 3" key="1">
    <citation type="journal article" date="2014" name="Antonie Van Leeuwenhoek">
        <title>Hyphomonas beringensis sp. nov. and Hyphomonas chukchiensis sp. nov., isolated from surface seawater of the Bering Sea and Chukchi Sea.</title>
        <authorList>
            <person name="Li C."/>
            <person name="Lai Q."/>
            <person name="Li G."/>
            <person name="Dong C."/>
            <person name="Wang J."/>
            <person name="Liao Y."/>
            <person name="Shao Z."/>
        </authorList>
    </citation>
    <scope>NUCLEOTIDE SEQUENCE [LARGE SCALE GENOMIC DNA]</scope>
    <source>
        <strain evidence="2 3">MHS-3</strain>
    </source>
</reference>
<evidence type="ECO:0000256" key="1">
    <source>
        <dbReference type="SAM" id="MobiDB-lite"/>
    </source>
</evidence>
<dbReference type="OrthoDB" id="7864548at2"/>
<dbReference type="RefSeq" id="WP_035570045.1">
    <property type="nucleotide sequence ID" value="NZ_ARYH01000001.1"/>
</dbReference>
<name>A0A069E5B6_9PROT</name>
<dbReference type="AlphaFoldDB" id="A0A069E5B6"/>
<dbReference type="EMBL" id="ARYH01000001">
    <property type="protein sequence ID" value="KCZ85278.1"/>
    <property type="molecule type" value="Genomic_DNA"/>
</dbReference>
<gene>
    <name evidence="2" type="ORF">HAD_06335</name>
</gene>
<organism evidence="2 3">
    <name type="scientific">Hyphomonas adhaerens MHS-3</name>
    <dbReference type="NCBI Taxonomy" id="1280949"/>
    <lineage>
        <taxon>Bacteria</taxon>
        <taxon>Pseudomonadati</taxon>
        <taxon>Pseudomonadota</taxon>
        <taxon>Alphaproteobacteria</taxon>
        <taxon>Hyphomonadales</taxon>
        <taxon>Hyphomonadaceae</taxon>
        <taxon>Hyphomonas</taxon>
    </lineage>
</organism>
<protein>
    <recommendedName>
        <fullName evidence="4">Flagellar protein FliL</fullName>
    </recommendedName>
</protein>
<comment type="caution">
    <text evidence="2">The sequence shown here is derived from an EMBL/GenBank/DDBJ whole genome shotgun (WGS) entry which is preliminary data.</text>
</comment>
<sequence>MKHVISAVVAVVCILIGGITGHFVKTGLSAAASTAAHEDSKKEADGHGAADSHGSEKKKDSHGAKKESAGHGGGGHGGGDASGDVVYFKFTREFIVPIMHDRKVASLVILNINLEADSSVSQKLFSMEPKIRDNIMTTLIELSNDGRTFESLTDVESYETIRAMVLLNLQKAVPSGIQNVLIVDIAQQDL</sequence>
<feature type="compositionally biased region" description="Basic and acidic residues" evidence="1">
    <location>
        <begin position="39"/>
        <end position="69"/>
    </location>
</feature>
<evidence type="ECO:0000313" key="3">
    <source>
        <dbReference type="Proteomes" id="UP000027446"/>
    </source>
</evidence>
<proteinExistence type="predicted"/>
<dbReference type="STRING" id="1280949.HAD_06335"/>
<dbReference type="eggNOG" id="ENOG50316FU">
    <property type="taxonomic scope" value="Bacteria"/>
</dbReference>